<gene>
    <name evidence="1" type="ordered locus">Bind_3591</name>
</gene>
<dbReference type="Gene3D" id="3.40.50.720">
    <property type="entry name" value="NAD(P)-binding Rossmann-like Domain"/>
    <property type="match status" value="1"/>
</dbReference>
<protein>
    <submittedName>
        <fullName evidence="1">Short-chain dehydrogenase/reductase SDR</fullName>
    </submittedName>
</protein>
<dbReference type="KEGG" id="bid:Bind_3591"/>
<proteinExistence type="predicted"/>
<name>B2IG73_BEII9</name>
<dbReference type="PANTHER" id="PTHR43431:SF7">
    <property type="entry name" value="OXIDOREDUCTASE, SHORT CHAIN DEHYDROGENASE_REDUCTASE FAMILY (AFU_ORTHOLOGUE AFUA_5G14000)"/>
    <property type="match status" value="1"/>
</dbReference>
<dbReference type="SUPFAM" id="SSF51735">
    <property type="entry name" value="NAD(P)-binding Rossmann-fold domains"/>
    <property type="match status" value="1"/>
</dbReference>
<accession>B2IG73</accession>
<evidence type="ECO:0000313" key="1">
    <source>
        <dbReference type="EMBL" id="ACB97147.1"/>
    </source>
</evidence>
<keyword evidence="2" id="KW-1185">Reference proteome</keyword>
<reference evidence="1 2" key="2">
    <citation type="journal article" date="2010" name="J. Bacteriol.">
        <title>Complete genome sequence of Beijerinckia indica subsp. indica.</title>
        <authorList>
            <person name="Tamas I."/>
            <person name="Dedysh S.N."/>
            <person name="Liesack W."/>
            <person name="Stott M.B."/>
            <person name="Alam M."/>
            <person name="Murrell J.C."/>
            <person name="Dunfield P.F."/>
        </authorList>
    </citation>
    <scope>NUCLEOTIDE SEQUENCE [LARGE SCALE GENOMIC DNA]</scope>
    <source>
        <strain evidence="2">ATCC 9039 / DSM 1715 / NCIMB 8712</strain>
    </source>
</reference>
<dbReference type="AlphaFoldDB" id="B2IG73"/>
<dbReference type="EMBL" id="CP001016">
    <property type="protein sequence ID" value="ACB97147.1"/>
    <property type="molecule type" value="Genomic_DNA"/>
</dbReference>
<dbReference type="Pfam" id="PF00106">
    <property type="entry name" value="adh_short"/>
    <property type="match status" value="1"/>
</dbReference>
<dbReference type="eggNOG" id="COG1028">
    <property type="taxonomic scope" value="Bacteria"/>
</dbReference>
<dbReference type="STRING" id="395963.Bind_3591"/>
<sequence length="233" mass="24784">MAAIPYQTALIVGAGSGLSAALARLFVSKGLKLGLVARDTDKLKDLAGQTGAKLFRCDATNPAGVEKLFTEVDQQLGGADVVIYNVAGRVRGSLVDLDPKDVAFALNAGAFGGFLVAQQALKRMLVKQQGALFFTGATASIKGNAQSAPFAMGKFALRALAQSAAREFQPQNIHVAHFIIDGAIRPANVPVSPGQREDMIDPDAIAQIYFDFLAQPRGAWSFEVDLRTFIEKF</sequence>
<dbReference type="OrthoDB" id="5513072at2"/>
<dbReference type="PRINTS" id="PR00081">
    <property type="entry name" value="GDHRDH"/>
</dbReference>
<dbReference type="InterPro" id="IPR036291">
    <property type="entry name" value="NAD(P)-bd_dom_sf"/>
</dbReference>
<dbReference type="RefSeq" id="WP_012386495.1">
    <property type="nucleotide sequence ID" value="NC_010581.1"/>
</dbReference>
<dbReference type="Proteomes" id="UP000001695">
    <property type="component" value="Chromosome"/>
</dbReference>
<organism evidence="1 2">
    <name type="scientific">Beijerinckia indica subsp. indica (strain ATCC 9039 / DSM 1715 / NCIMB 8712)</name>
    <dbReference type="NCBI Taxonomy" id="395963"/>
    <lineage>
        <taxon>Bacteria</taxon>
        <taxon>Pseudomonadati</taxon>
        <taxon>Pseudomonadota</taxon>
        <taxon>Alphaproteobacteria</taxon>
        <taxon>Hyphomicrobiales</taxon>
        <taxon>Beijerinckiaceae</taxon>
        <taxon>Beijerinckia</taxon>
    </lineage>
</organism>
<evidence type="ECO:0000313" key="2">
    <source>
        <dbReference type="Proteomes" id="UP000001695"/>
    </source>
</evidence>
<reference evidence="2" key="1">
    <citation type="submission" date="2008-03" db="EMBL/GenBank/DDBJ databases">
        <title>Complete sequence of chromosome of Beijerinckia indica subsp. indica ATCC 9039.</title>
        <authorList>
            <consortium name="US DOE Joint Genome Institute"/>
            <person name="Copeland A."/>
            <person name="Lucas S."/>
            <person name="Lapidus A."/>
            <person name="Glavina del Rio T."/>
            <person name="Dalin E."/>
            <person name="Tice H."/>
            <person name="Bruce D."/>
            <person name="Goodwin L."/>
            <person name="Pitluck S."/>
            <person name="LaButti K."/>
            <person name="Schmutz J."/>
            <person name="Larimer F."/>
            <person name="Land M."/>
            <person name="Hauser L."/>
            <person name="Kyrpides N."/>
            <person name="Mikhailova N."/>
            <person name="Dunfield P.F."/>
            <person name="Dedysh S.N."/>
            <person name="Liesack W."/>
            <person name="Saw J.H."/>
            <person name="Alam M."/>
            <person name="Chen Y."/>
            <person name="Murrell J.C."/>
            <person name="Richardson P."/>
        </authorList>
    </citation>
    <scope>NUCLEOTIDE SEQUENCE [LARGE SCALE GENOMIC DNA]</scope>
    <source>
        <strain evidence="2">ATCC 9039 / DSM 1715 / NCIMB 8712</strain>
    </source>
</reference>
<dbReference type="PANTHER" id="PTHR43431">
    <property type="entry name" value="OXIDOREDUCTASE, SHORT CHAIN DEHYDROGENASE/REDUCTASE FAMILY (AFU_ORTHOLOGUE AFUA_5G14000)"/>
    <property type="match status" value="1"/>
</dbReference>
<dbReference type="HOGENOM" id="CLU_010194_17_0_5"/>
<dbReference type="InterPro" id="IPR002347">
    <property type="entry name" value="SDR_fam"/>
</dbReference>